<dbReference type="InterPro" id="IPR012925">
    <property type="entry name" value="TipAS_dom"/>
</dbReference>
<dbReference type="RefSeq" id="WP_138189977.1">
    <property type="nucleotide sequence ID" value="NZ_VBWP01000001.1"/>
</dbReference>
<dbReference type="Gene3D" id="1.10.490.50">
    <property type="entry name" value="Antibiotic binding domain of TipA-like multidrug resistance regulators"/>
    <property type="match status" value="1"/>
</dbReference>
<name>A0A5R8QH59_9FIRM</name>
<evidence type="ECO:0000256" key="2">
    <source>
        <dbReference type="ARBA" id="ARBA00023125"/>
    </source>
</evidence>
<proteinExistence type="predicted"/>
<dbReference type="PANTHER" id="PTHR30204">
    <property type="entry name" value="REDOX-CYCLING DRUG-SENSING TRANSCRIPTIONAL ACTIVATOR SOXR"/>
    <property type="match status" value="1"/>
</dbReference>
<dbReference type="InterPro" id="IPR000551">
    <property type="entry name" value="MerR-type_HTH_dom"/>
</dbReference>
<dbReference type="FunCoup" id="A0A5R8QH59">
    <property type="interactions" value="19"/>
</dbReference>
<dbReference type="Pfam" id="PF13411">
    <property type="entry name" value="MerR_1"/>
    <property type="match status" value="1"/>
</dbReference>
<dbReference type="SUPFAM" id="SSF46955">
    <property type="entry name" value="Putative DNA-binding domain"/>
    <property type="match status" value="1"/>
</dbReference>
<keyword evidence="2" id="KW-0238">DNA-binding</keyword>
<accession>A0A5R8QH59</accession>
<dbReference type="EMBL" id="VBWP01000001">
    <property type="protein sequence ID" value="TLG77369.1"/>
    <property type="molecule type" value="Genomic_DNA"/>
</dbReference>
<dbReference type="PROSITE" id="PS50937">
    <property type="entry name" value="HTH_MERR_2"/>
    <property type="match status" value="1"/>
</dbReference>
<dbReference type="CDD" id="cd01106">
    <property type="entry name" value="HTH_TipAL-Mta"/>
    <property type="match status" value="1"/>
</dbReference>
<dbReference type="Proteomes" id="UP000306912">
    <property type="component" value="Unassembled WGS sequence"/>
</dbReference>
<reference evidence="6 7" key="1">
    <citation type="submission" date="2019-05" db="EMBL/GenBank/DDBJ databases">
        <title>Culicoidintestinum kansasii gen. nov., sp. nov. from the gastrointestinal tract of the biting midge, Culicoides sonorensis.</title>
        <authorList>
            <person name="Neupane S."/>
            <person name="Ghosh A."/>
            <person name="Gunther S."/>
            <person name="Martin K."/>
            <person name="Zurek L."/>
        </authorList>
    </citation>
    <scope>NUCLEOTIDE SEQUENCE [LARGE SCALE GENOMIC DNA]</scope>
    <source>
        <strain evidence="6 7">CS-1</strain>
    </source>
</reference>
<evidence type="ECO:0000256" key="4">
    <source>
        <dbReference type="ARBA" id="ARBA00023163"/>
    </source>
</evidence>
<sequence>MEYTVQKLAQLAGVSSRTLRYYDEVGILKPARINSSGYRIYGALEVERLQQILLYRELDVSLETIKSIMLDPQFDMQSALAHHLAQLLKKKMRLELLINNVEKTMAANKGDETMTDKERFEGLKQQQLADNEAKYGAEVREKYGEAAVAASNKMYANMSFEEHAEVERINDEMFVALKAGFATGDAGSEAAQQAADLHRQWLQFFWPEYSAEAHRGITQMYVDDERFATFYDKEQPGLAEFLRDAVLIYTSK</sequence>
<dbReference type="InterPro" id="IPR036244">
    <property type="entry name" value="TipA-like_antibiotic-bd"/>
</dbReference>
<comment type="caution">
    <text evidence="6">The sequence shown here is derived from an EMBL/GenBank/DDBJ whole genome shotgun (WGS) entry which is preliminary data.</text>
</comment>
<organism evidence="6 7">
    <name type="scientific">Culicoidibacter larvae</name>
    <dbReference type="NCBI Taxonomy" id="2579976"/>
    <lineage>
        <taxon>Bacteria</taxon>
        <taxon>Bacillati</taxon>
        <taxon>Bacillota</taxon>
        <taxon>Culicoidibacteria</taxon>
        <taxon>Culicoidibacterales</taxon>
        <taxon>Culicoidibacteraceae</taxon>
        <taxon>Culicoidibacter</taxon>
    </lineage>
</organism>
<protein>
    <submittedName>
        <fullName evidence="6">MerR family transcriptional regulator</fullName>
    </submittedName>
</protein>
<evidence type="ECO:0000256" key="3">
    <source>
        <dbReference type="ARBA" id="ARBA00023159"/>
    </source>
</evidence>
<dbReference type="GO" id="GO:0003677">
    <property type="term" value="F:DNA binding"/>
    <property type="evidence" value="ECO:0007669"/>
    <property type="project" value="UniProtKB-KW"/>
</dbReference>
<evidence type="ECO:0000256" key="1">
    <source>
        <dbReference type="ARBA" id="ARBA00023015"/>
    </source>
</evidence>
<dbReference type="SUPFAM" id="SSF89082">
    <property type="entry name" value="Antibiotic binding domain of TipA-like multidrug resistance regulators"/>
    <property type="match status" value="1"/>
</dbReference>
<evidence type="ECO:0000313" key="7">
    <source>
        <dbReference type="Proteomes" id="UP000306912"/>
    </source>
</evidence>
<dbReference type="PANTHER" id="PTHR30204:SF90">
    <property type="entry name" value="HTH-TYPE TRANSCRIPTIONAL ACTIVATOR MTA"/>
    <property type="match status" value="1"/>
</dbReference>
<feature type="domain" description="HTH merR-type" evidence="5">
    <location>
        <begin position="1"/>
        <end position="71"/>
    </location>
</feature>
<dbReference type="GO" id="GO:0003700">
    <property type="term" value="F:DNA-binding transcription factor activity"/>
    <property type="evidence" value="ECO:0007669"/>
    <property type="project" value="InterPro"/>
</dbReference>
<keyword evidence="3" id="KW-0010">Activator</keyword>
<evidence type="ECO:0000259" key="5">
    <source>
        <dbReference type="PROSITE" id="PS50937"/>
    </source>
</evidence>
<gene>
    <name evidence="6" type="ORF">FEZ08_01750</name>
</gene>
<dbReference type="Gene3D" id="1.10.1660.10">
    <property type="match status" value="1"/>
</dbReference>
<evidence type="ECO:0000313" key="6">
    <source>
        <dbReference type="EMBL" id="TLG77369.1"/>
    </source>
</evidence>
<keyword evidence="4" id="KW-0804">Transcription</keyword>
<dbReference type="SMART" id="SM00422">
    <property type="entry name" value="HTH_MERR"/>
    <property type="match status" value="1"/>
</dbReference>
<dbReference type="InterPro" id="IPR009061">
    <property type="entry name" value="DNA-bd_dom_put_sf"/>
</dbReference>
<dbReference type="OrthoDB" id="9814833at2"/>
<dbReference type="InParanoid" id="A0A5R8QH59"/>
<dbReference type="InterPro" id="IPR047057">
    <property type="entry name" value="MerR_fam"/>
</dbReference>
<keyword evidence="1" id="KW-0805">Transcription regulation</keyword>
<dbReference type="AlphaFoldDB" id="A0A5R8QH59"/>
<dbReference type="PRINTS" id="PR00040">
    <property type="entry name" value="HTHMERR"/>
</dbReference>
<dbReference type="Pfam" id="PF07739">
    <property type="entry name" value="TipAS"/>
    <property type="match status" value="1"/>
</dbReference>
<keyword evidence="7" id="KW-1185">Reference proteome</keyword>